<sequence>WVYFSTEDSLTKRGARRGSATTDALSLPDLKDGVSRARWMKPEYNGYQLTVVRDAYPESPLSMTEAPIMSFSVSRGHGASSPDEHLIYALAQDTDSFLDYLNDHRYYCSYYDLHGLTPVKLDWNMLEGCHPDDGHDTDQSSEAADNAALLAWAGVPQTRENIYSDTPPDALVSAIHQHLRDNVYVFETISKQDGERYLWAEREVLTKWSGNPMDDIEAFADEYRAYITGNVWEFTLTEALYDDDGELVEVDDESSDSCGGFYGELTSCITHALPEYAADALKAHCGNWLEECTINIVEATA</sequence>
<evidence type="ECO:0000313" key="2">
    <source>
        <dbReference type="Proteomes" id="UP000192491"/>
    </source>
</evidence>
<dbReference type="AlphaFoldDB" id="A0A1Y1QL68"/>
<evidence type="ECO:0000313" key="1">
    <source>
        <dbReference type="EMBL" id="OQX08403.1"/>
    </source>
</evidence>
<feature type="non-terminal residue" evidence="1">
    <location>
        <position position="1"/>
    </location>
</feature>
<dbReference type="Proteomes" id="UP000192491">
    <property type="component" value="Unassembled WGS sequence"/>
</dbReference>
<name>A0A1Y1QL68_9GAMM</name>
<organism evidence="1 2">
    <name type="scientific">Thiothrix lacustris</name>
    <dbReference type="NCBI Taxonomy" id="525917"/>
    <lineage>
        <taxon>Bacteria</taxon>
        <taxon>Pseudomonadati</taxon>
        <taxon>Pseudomonadota</taxon>
        <taxon>Gammaproteobacteria</taxon>
        <taxon>Thiotrichales</taxon>
        <taxon>Thiotrichaceae</taxon>
        <taxon>Thiothrix</taxon>
    </lineage>
</organism>
<dbReference type="EMBL" id="MTEJ01000175">
    <property type="protein sequence ID" value="OQX08403.1"/>
    <property type="molecule type" value="Genomic_DNA"/>
</dbReference>
<accession>A0A1Y1QL68</accession>
<protein>
    <submittedName>
        <fullName evidence="1">Uncharacterized protein</fullName>
    </submittedName>
</protein>
<gene>
    <name evidence="1" type="ORF">BWK73_25380</name>
</gene>
<proteinExistence type="predicted"/>
<reference evidence="1 2" key="1">
    <citation type="submission" date="2017-01" db="EMBL/GenBank/DDBJ databases">
        <title>Novel large sulfur bacteria in the metagenomes of groundwater-fed chemosynthetic microbial mats in the Lake Huron basin.</title>
        <authorList>
            <person name="Sharrar A.M."/>
            <person name="Flood B.E."/>
            <person name="Bailey J.V."/>
            <person name="Jones D.S."/>
            <person name="Biddanda B."/>
            <person name="Ruberg S.A."/>
            <person name="Marcus D.N."/>
            <person name="Dick G.J."/>
        </authorList>
    </citation>
    <scope>NUCLEOTIDE SEQUENCE [LARGE SCALE GENOMIC DNA]</scope>
    <source>
        <strain evidence="1">A8</strain>
    </source>
</reference>
<comment type="caution">
    <text evidence="1">The sequence shown here is derived from an EMBL/GenBank/DDBJ whole genome shotgun (WGS) entry which is preliminary data.</text>
</comment>